<comment type="caution">
    <text evidence="2">The sequence shown here is derived from an EMBL/GenBank/DDBJ whole genome shotgun (WGS) entry which is preliminary data.</text>
</comment>
<protein>
    <submittedName>
        <fullName evidence="2">Uncharacterized protein</fullName>
    </submittedName>
</protein>
<accession>A0ABD0L0P4</accession>
<feature type="region of interest" description="Disordered" evidence="1">
    <location>
        <begin position="1"/>
        <end position="48"/>
    </location>
</feature>
<dbReference type="Proteomes" id="UP001519460">
    <property type="component" value="Unassembled WGS sequence"/>
</dbReference>
<dbReference type="EMBL" id="JACVVK020000098">
    <property type="protein sequence ID" value="KAK7492853.1"/>
    <property type="molecule type" value="Genomic_DNA"/>
</dbReference>
<evidence type="ECO:0000256" key="1">
    <source>
        <dbReference type="SAM" id="MobiDB-lite"/>
    </source>
</evidence>
<feature type="region of interest" description="Disordered" evidence="1">
    <location>
        <begin position="63"/>
        <end position="112"/>
    </location>
</feature>
<dbReference type="AlphaFoldDB" id="A0ABD0L0P4"/>
<keyword evidence="3" id="KW-1185">Reference proteome</keyword>
<name>A0ABD0L0P4_9CAEN</name>
<sequence length="150" mass="15554">MPGGQEKKKKMATSPRGSLFLPIKPKADGCGIADSSRPTMAGGQETKNRKDIVLMVPCAHNKKKGARDWSSSNSLAPEGIPPLNGGRLLEGGRGMGGGSGGNGTKSAVAESGDFLDSPADRREAGFNLIGRPLGVKDCCWHFNSASSGAW</sequence>
<organism evidence="2 3">
    <name type="scientific">Batillaria attramentaria</name>
    <dbReference type="NCBI Taxonomy" id="370345"/>
    <lineage>
        <taxon>Eukaryota</taxon>
        <taxon>Metazoa</taxon>
        <taxon>Spiralia</taxon>
        <taxon>Lophotrochozoa</taxon>
        <taxon>Mollusca</taxon>
        <taxon>Gastropoda</taxon>
        <taxon>Caenogastropoda</taxon>
        <taxon>Sorbeoconcha</taxon>
        <taxon>Cerithioidea</taxon>
        <taxon>Batillariidae</taxon>
        <taxon>Batillaria</taxon>
    </lineage>
</organism>
<evidence type="ECO:0000313" key="3">
    <source>
        <dbReference type="Proteomes" id="UP001519460"/>
    </source>
</evidence>
<evidence type="ECO:0000313" key="2">
    <source>
        <dbReference type="EMBL" id="KAK7492853.1"/>
    </source>
</evidence>
<feature type="compositionally biased region" description="Gly residues" evidence="1">
    <location>
        <begin position="88"/>
        <end position="103"/>
    </location>
</feature>
<reference evidence="2 3" key="1">
    <citation type="journal article" date="2023" name="Sci. Data">
        <title>Genome assembly of the Korean intertidal mud-creeper Batillaria attramentaria.</title>
        <authorList>
            <person name="Patra A.K."/>
            <person name="Ho P.T."/>
            <person name="Jun S."/>
            <person name="Lee S.J."/>
            <person name="Kim Y."/>
            <person name="Won Y.J."/>
        </authorList>
    </citation>
    <scope>NUCLEOTIDE SEQUENCE [LARGE SCALE GENOMIC DNA]</scope>
    <source>
        <strain evidence="2">Wonlab-2016</strain>
    </source>
</reference>
<proteinExistence type="predicted"/>
<gene>
    <name evidence="2" type="ORF">BaRGS_00015800</name>
</gene>